<feature type="transmembrane region" description="Helical" evidence="2">
    <location>
        <begin position="166"/>
        <end position="187"/>
    </location>
</feature>
<dbReference type="AlphaFoldDB" id="A0AAJ6HVQ1"/>
<feature type="transmembrane region" description="Helical" evidence="2">
    <location>
        <begin position="126"/>
        <end position="146"/>
    </location>
</feature>
<protein>
    <submittedName>
        <fullName evidence="3">Uncharacterized protein</fullName>
    </submittedName>
</protein>
<dbReference type="EMBL" id="CP130472">
    <property type="protein sequence ID" value="WLS47057.1"/>
    <property type="molecule type" value="Genomic_DNA"/>
</dbReference>
<name>A0AAJ6HVQ1_9ACTN</name>
<feature type="transmembrane region" description="Helical" evidence="2">
    <location>
        <begin position="92"/>
        <end position="114"/>
    </location>
</feature>
<dbReference type="Proteomes" id="UP001235874">
    <property type="component" value="Chromosome"/>
</dbReference>
<proteinExistence type="predicted"/>
<organism evidence="3 4">
    <name type="scientific">Micromonospora profundi</name>
    <dbReference type="NCBI Taxonomy" id="1420889"/>
    <lineage>
        <taxon>Bacteria</taxon>
        <taxon>Bacillati</taxon>
        <taxon>Actinomycetota</taxon>
        <taxon>Actinomycetes</taxon>
        <taxon>Micromonosporales</taxon>
        <taxon>Micromonosporaceae</taxon>
        <taxon>Micromonospora</taxon>
    </lineage>
</organism>
<keyword evidence="4" id="KW-1185">Reference proteome</keyword>
<feature type="region of interest" description="Disordered" evidence="1">
    <location>
        <begin position="1"/>
        <end position="28"/>
    </location>
</feature>
<feature type="transmembrane region" description="Helical" evidence="2">
    <location>
        <begin position="49"/>
        <end position="72"/>
    </location>
</feature>
<dbReference type="KEGG" id="mprn:Q3V37_07355"/>
<accession>A0AAJ6HVQ1</accession>
<feature type="region of interest" description="Disordered" evidence="1">
    <location>
        <begin position="192"/>
        <end position="248"/>
    </location>
</feature>
<keyword evidence="2" id="KW-0812">Transmembrane</keyword>
<evidence type="ECO:0000313" key="4">
    <source>
        <dbReference type="Proteomes" id="UP001235874"/>
    </source>
</evidence>
<gene>
    <name evidence="3" type="ORF">Q3V37_07355</name>
</gene>
<keyword evidence="2" id="KW-1133">Transmembrane helix</keyword>
<evidence type="ECO:0000313" key="3">
    <source>
        <dbReference type="EMBL" id="WLS47057.1"/>
    </source>
</evidence>
<evidence type="ECO:0000256" key="1">
    <source>
        <dbReference type="SAM" id="MobiDB-lite"/>
    </source>
</evidence>
<evidence type="ECO:0000256" key="2">
    <source>
        <dbReference type="SAM" id="Phobius"/>
    </source>
</evidence>
<dbReference type="RefSeq" id="WP_053651577.1">
    <property type="nucleotide sequence ID" value="NZ_CP130472.1"/>
</dbReference>
<sequence length="248" mass="25758">MSDELPIPRQGDPSDGPSVIEWGGDDEPNERRRFGLSLTGFTRDPRLPLLLAGLGAVAGVASLIGEWLVMTLPNSGPVGTSTIDVPAGVSDIGGFGVGYLVGLLGLVCTVALALRGTTAVRQNARLMGLALAGALLALLIAATATLNDSGQRTYFYAPQDGFRVEYGRGLVMAFVACVLLGAALRLAPSAPEQVQAGPTADDHPDDGAPERGWRRRRDRTSTPEDGLPAPADLTVTSAAPFTHPQPPA</sequence>
<reference evidence="3 4" key="1">
    <citation type="submission" date="2023-07" db="EMBL/GenBank/DDBJ databases">
        <title>Micromonospora profundi TRM 95458 converts glycerol to a new osmotic compound.</title>
        <authorList>
            <person name="Lu D."/>
        </authorList>
    </citation>
    <scope>NUCLEOTIDE SEQUENCE [LARGE SCALE GENOMIC DNA]</scope>
    <source>
        <strain evidence="3 4">TRM95458</strain>
    </source>
</reference>
<keyword evidence="2" id="KW-0472">Membrane</keyword>
<feature type="compositionally biased region" description="Basic and acidic residues" evidence="1">
    <location>
        <begin position="200"/>
        <end position="212"/>
    </location>
</feature>